<dbReference type="Gene3D" id="3.40.720.10">
    <property type="entry name" value="Alkaline Phosphatase, subunit A"/>
    <property type="match status" value="1"/>
</dbReference>
<evidence type="ECO:0000256" key="1">
    <source>
        <dbReference type="SAM" id="MobiDB-lite"/>
    </source>
</evidence>
<dbReference type="SUPFAM" id="SSF53649">
    <property type="entry name" value="Alkaline phosphatase-like"/>
    <property type="match status" value="1"/>
</dbReference>
<gene>
    <name evidence="3" type="ORF">C469_00971</name>
</gene>
<feature type="region of interest" description="Disordered" evidence="1">
    <location>
        <begin position="285"/>
        <end position="334"/>
    </location>
</feature>
<dbReference type="PANTHER" id="PTHR43685:SF2">
    <property type="entry name" value="GLYCOSYLTRANSFERASE 2-LIKE DOMAIN-CONTAINING PROTEIN"/>
    <property type="match status" value="1"/>
</dbReference>
<name>M0P6J9_9EURY</name>
<sequence>MNKKTRRRIRPLGIDYLPRPVGIGTQLAMKTYFSWRTPPGCDVMAEEWDLLVVLDGCRFDMFERQNWIDGDLSARTSVATATPEFLERTFGGKTYDDAVYVTANPMHRIDDWCSVDLDDVFHDVIDVWETDWDDDLGTLPPAAMAAATEAARDRYPDRRIITHFVQPHYPFIGPLGKRLDHGRMRGKQRAKGENSDEEEKPIWDALRDGTYSAEPVRQAYEENLWLVLPYVRELVDALDETIVVTSDHGNHIGEVVTPFPVRLFGHPPGIRTPALVNVPWLTVTGDRTKPHPPERESASHPPEEAPASGTDGGVRETPRSGDAEPSDSRVRSGPLVSVVIPTDHRNERLATAIESVLDQRYAPVEIIVVDDSGTGNARAVAERYDAEYVEHPERRGADRARTSGIEVADGKYVQLLDDDDRLHPEKLSSQVPLLERDPDVGVAFCGYASDEGARLPDPAARGDALRFGPTDRPISTMLISASVLDDLLPLRDRTGADDGGLRIEPDTGCEFDSLADALVYKGDA</sequence>
<protein>
    <recommendedName>
        <fullName evidence="2">Glycosyltransferase 2-like domain-containing protein</fullName>
    </recommendedName>
</protein>
<evidence type="ECO:0000259" key="2">
    <source>
        <dbReference type="Pfam" id="PF00535"/>
    </source>
</evidence>
<dbReference type="SUPFAM" id="SSF53448">
    <property type="entry name" value="Nucleotide-diphospho-sugar transferases"/>
    <property type="match status" value="1"/>
</dbReference>
<dbReference type="Proteomes" id="UP000011650">
    <property type="component" value="Unassembled WGS sequence"/>
</dbReference>
<feature type="compositionally biased region" description="Basic and acidic residues" evidence="1">
    <location>
        <begin position="313"/>
        <end position="330"/>
    </location>
</feature>
<comment type="caution">
    <text evidence="3">The sequence shown here is derived from an EMBL/GenBank/DDBJ whole genome shotgun (WGS) entry which is preliminary data.</text>
</comment>
<evidence type="ECO:0000313" key="4">
    <source>
        <dbReference type="Proteomes" id="UP000011650"/>
    </source>
</evidence>
<evidence type="ECO:0000313" key="3">
    <source>
        <dbReference type="EMBL" id="EMA64455.1"/>
    </source>
</evidence>
<dbReference type="AlphaFoldDB" id="M0P6J9"/>
<dbReference type="CDD" id="cd00761">
    <property type="entry name" value="Glyco_tranf_GTA_type"/>
    <property type="match status" value="1"/>
</dbReference>
<dbReference type="PATRIC" id="fig|1227482.3.peg.196"/>
<dbReference type="InterPro" id="IPR050834">
    <property type="entry name" value="Glycosyltransf_2"/>
</dbReference>
<dbReference type="Gene3D" id="3.90.550.10">
    <property type="entry name" value="Spore Coat Polysaccharide Biosynthesis Protein SpsA, Chain A"/>
    <property type="match status" value="1"/>
</dbReference>
<reference evidence="3 4" key="1">
    <citation type="journal article" date="2014" name="PLoS Genet.">
        <title>Phylogenetically driven sequencing of extremely halophilic archaea reveals strategies for static and dynamic osmo-response.</title>
        <authorList>
            <person name="Becker E.A."/>
            <person name="Seitzer P.M."/>
            <person name="Tritt A."/>
            <person name="Larsen D."/>
            <person name="Krusor M."/>
            <person name="Yao A.I."/>
            <person name="Wu D."/>
            <person name="Madern D."/>
            <person name="Eisen J.A."/>
            <person name="Darling A.E."/>
            <person name="Facciotti M.T."/>
        </authorList>
    </citation>
    <scope>NUCLEOTIDE SEQUENCE [LARGE SCALE GENOMIC DNA]</scope>
    <source>
        <strain evidence="3 4">DSM 21995</strain>
    </source>
</reference>
<proteinExistence type="predicted"/>
<dbReference type="STRING" id="1227482.C469_00971"/>
<dbReference type="PANTHER" id="PTHR43685">
    <property type="entry name" value="GLYCOSYLTRANSFERASE"/>
    <property type="match status" value="1"/>
</dbReference>
<dbReference type="InterPro" id="IPR001173">
    <property type="entry name" value="Glyco_trans_2-like"/>
</dbReference>
<dbReference type="InterPro" id="IPR029044">
    <property type="entry name" value="Nucleotide-diphossugar_trans"/>
</dbReference>
<feature type="domain" description="Glycosyltransferase 2-like" evidence="2">
    <location>
        <begin position="337"/>
        <end position="453"/>
    </location>
</feature>
<dbReference type="Pfam" id="PF00535">
    <property type="entry name" value="Glycos_transf_2"/>
    <property type="match status" value="1"/>
</dbReference>
<dbReference type="EMBL" id="AOJG01000002">
    <property type="protein sequence ID" value="EMA64455.1"/>
    <property type="molecule type" value="Genomic_DNA"/>
</dbReference>
<organism evidence="3 4">
    <name type="scientific">Halorubrum lipolyticum DSM 21995</name>
    <dbReference type="NCBI Taxonomy" id="1227482"/>
    <lineage>
        <taxon>Archaea</taxon>
        <taxon>Methanobacteriati</taxon>
        <taxon>Methanobacteriota</taxon>
        <taxon>Stenosarchaea group</taxon>
        <taxon>Halobacteria</taxon>
        <taxon>Halobacteriales</taxon>
        <taxon>Haloferacaceae</taxon>
        <taxon>Halorubrum</taxon>
    </lineage>
</organism>
<dbReference type="InterPro" id="IPR017850">
    <property type="entry name" value="Alkaline_phosphatase_core_sf"/>
</dbReference>
<accession>M0P6J9</accession>
<feature type="compositionally biased region" description="Basic and acidic residues" evidence="1">
    <location>
        <begin position="286"/>
        <end position="303"/>
    </location>
</feature>
<keyword evidence="4" id="KW-1185">Reference proteome</keyword>